<evidence type="ECO:0000256" key="1">
    <source>
        <dbReference type="ARBA" id="ARBA00004370"/>
    </source>
</evidence>
<evidence type="ECO:0000256" key="8">
    <source>
        <dbReference type="HAMAP-Rule" id="MF_01430"/>
    </source>
</evidence>
<dbReference type="InterPro" id="IPR010827">
    <property type="entry name" value="BamA/TamA_POTRA"/>
</dbReference>
<feature type="domain" description="POTRA" evidence="10">
    <location>
        <begin position="360"/>
        <end position="433"/>
    </location>
</feature>
<dbReference type="InterPro" id="IPR000184">
    <property type="entry name" value="Bac_surfAg_D15"/>
</dbReference>
<dbReference type="InterPro" id="IPR039910">
    <property type="entry name" value="D15-like"/>
</dbReference>
<keyword evidence="6 8" id="KW-0472">Membrane</keyword>
<keyword evidence="7 8" id="KW-0998">Cell outer membrane</keyword>
<dbReference type="STRING" id="631454.N177_3538"/>
<comment type="caution">
    <text evidence="11">The sequence shown here is derived from an EMBL/GenBank/DDBJ whole genome shotgun (WGS) entry which is preliminary data.</text>
</comment>
<dbReference type="Gene3D" id="3.10.20.310">
    <property type="entry name" value="membrane protein fhac"/>
    <property type="match status" value="5"/>
</dbReference>
<dbReference type="PATRIC" id="fig|631454.5.peg.3498"/>
<reference evidence="11 12" key="1">
    <citation type="journal article" date="2014" name="Genome Announc.">
        <title>Draft Genome Sequence of Lutibaculum baratangense Strain AMV1T, Isolated from a Mud Volcano in Andamans, India.</title>
        <authorList>
            <person name="Singh A."/>
            <person name="Sreenivas A."/>
            <person name="Sathyanarayana Reddy G."/>
            <person name="Pinnaka A.K."/>
            <person name="Shivaji S."/>
        </authorList>
    </citation>
    <scope>NUCLEOTIDE SEQUENCE [LARGE SCALE GENOMIC DNA]</scope>
    <source>
        <strain evidence="11 12">AMV1</strain>
    </source>
</reference>
<dbReference type="Pfam" id="PF01103">
    <property type="entry name" value="Omp85"/>
    <property type="match status" value="1"/>
</dbReference>
<dbReference type="HAMAP" id="MF_01430">
    <property type="entry name" value="OM_assembly_BamA"/>
    <property type="match status" value="1"/>
</dbReference>
<comment type="similarity">
    <text evidence="8">Belongs to the BamA family.</text>
</comment>
<dbReference type="AlphaFoldDB" id="V4RJQ6"/>
<feature type="chain" id="PRO_5009022928" description="Outer membrane protein assembly factor BamA" evidence="8">
    <location>
        <begin position="27"/>
        <end position="843"/>
    </location>
</feature>
<keyword evidence="4 8" id="KW-0732">Signal</keyword>
<evidence type="ECO:0000256" key="3">
    <source>
        <dbReference type="ARBA" id="ARBA00022692"/>
    </source>
</evidence>
<evidence type="ECO:0000256" key="7">
    <source>
        <dbReference type="ARBA" id="ARBA00023237"/>
    </source>
</evidence>
<gene>
    <name evidence="8" type="primary">bamA</name>
    <name evidence="11" type="ORF">N177_3538</name>
</gene>
<dbReference type="EMBL" id="AWXZ01000039">
    <property type="protein sequence ID" value="ESR23470.1"/>
    <property type="molecule type" value="Genomic_DNA"/>
</dbReference>
<evidence type="ECO:0000256" key="4">
    <source>
        <dbReference type="ARBA" id="ARBA00022729"/>
    </source>
</evidence>
<evidence type="ECO:0000256" key="5">
    <source>
        <dbReference type="ARBA" id="ARBA00022737"/>
    </source>
</evidence>
<dbReference type="Gene3D" id="2.40.160.50">
    <property type="entry name" value="membrane protein fhac: a member of the omp85/tpsb transporter family"/>
    <property type="match status" value="1"/>
</dbReference>
<evidence type="ECO:0000259" key="10">
    <source>
        <dbReference type="PROSITE" id="PS51779"/>
    </source>
</evidence>
<evidence type="ECO:0000256" key="9">
    <source>
        <dbReference type="NCBIfam" id="TIGR03303"/>
    </source>
</evidence>
<comment type="subcellular location">
    <subcellularLocation>
        <location evidence="8">Cell outer membrane</location>
    </subcellularLocation>
    <subcellularLocation>
        <location evidence="1">Membrane</location>
    </subcellularLocation>
</comment>
<comment type="function">
    <text evidence="8">Part of the outer membrane protein assembly complex, which is involved in assembly and insertion of beta-barrel proteins into the outer membrane.</text>
</comment>
<proteinExistence type="inferred from homology"/>
<organism evidence="11 12">
    <name type="scientific">Lutibaculum baratangense AMV1</name>
    <dbReference type="NCBI Taxonomy" id="631454"/>
    <lineage>
        <taxon>Bacteria</taxon>
        <taxon>Pseudomonadati</taxon>
        <taxon>Pseudomonadota</taxon>
        <taxon>Alphaproteobacteria</taxon>
        <taxon>Hyphomicrobiales</taxon>
        <taxon>Tepidamorphaceae</taxon>
        <taxon>Lutibaculum</taxon>
    </lineage>
</organism>
<dbReference type="InterPro" id="IPR034746">
    <property type="entry name" value="POTRA"/>
</dbReference>
<evidence type="ECO:0000256" key="2">
    <source>
        <dbReference type="ARBA" id="ARBA00022452"/>
    </source>
</evidence>
<dbReference type="GO" id="GO:0043165">
    <property type="term" value="P:Gram-negative-bacterium-type cell outer membrane assembly"/>
    <property type="evidence" value="ECO:0007669"/>
    <property type="project" value="UniProtKB-UniRule"/>
</dbReference>
<keyword evidence="12" id="KW-1185">Reference proteome</keyword>
<dbReference type="OrthoDB" id="9803054at2"/>
<protein>
    <recommendedName>
        <fullName evidence="8 9">Outer membrane protein assembly factor BamA</fullName>
    </recommendedName>
</protein>
<accession>V4RJQ6</accession>
<name>V4RJQ6_9HYPH</name>
<dbReference type="GO" id="GO:0009279">
    <property type="term" value="C:cell outer membrane"/>
    <property type="evidence" value="ECO:0007669"/>
    <property type="project" value="UniProtKB-SubCell"/>
</dbReference>
<evidence type="ECO:0000313" key="11">
    <source>
        <dbReference type="EMBL" id="ESR23470.1"/>
    </source>
</evidence>
<evidence type="ECO:0000313" key="12">
    <source>
        <dbReference type="Proteomes" id="UP000017819"/>
    </source>
</evidence>
<keyword evidence="3 8" id="KW-0812">Transmembrane</keyword>
<comment type="subunit">
    <text evidence="8">Part of the Bam complex.</text>
</comment>
<dbReference type="PANTHER" id="PTHR12815">
    <property type="entry name" value="SORTING AND ASSEMBLY MACHINERY SAMM50 PROTEIN FAMILY MEMBER"/>
    <property type="match status" value="1"/>
</dbReference>
<feature type="domain" description="POTRA" evidence="10">
    <location>
        <begin position="107"/>
        <end position="184"/>
    </location>
</feature>
<keyword evidence="5 8" id="KW-0677">Repeat</keyword>
<feature type="signal peptide" evidence="8">
    <location>
        <begin position="1"/>
        <end position="26"/>
    </location>
</feature>
<dbReference type="eggNOG" id="COG4775">
    <property type="taxonomic scope" value="Bacteria"/>
</dbReference>
<dbReference type="GO" id="GO:0051205">
    <property type="term" value="P:protein insertion into membrane"/>
    <property type="evidence" value="ECO:0007669"/>
    <property type="project" value="UniProtKB-UniRule"/>
</dbReference>
<dbReference type="PIRSF" id="PIRSF006076">
    <property type="entry name" value="OM_assembly_OMP85"/>
    <property type="match status" value="1"/>
</dbReference>
<feature type="domain" description="POTRA" evidence="10">
    <location>
        <begin position="39"/>
        <end position="106"/>
    </location>
</feature>
<evidence type="ECO:0000256" key="6">
    <source>
        <dbReference type="ARBA" id="ARBA00023136"/>
    </source>
</evidence>
<dbReference type="PANTHER" id="PTHR12815:SF23">
    <property type="entry name" value="OUTER MEMBRANE PROTEIN ASSEMBLY FACTOR BAMA"/>
    <property type="match status" value="1"/>
</dbReference>
<sequence length="843" mass="92828" precursor="true">MVWTVRKTKLALALFILTLAMLGAPAGGQLLGVSTAHAQTIRSIAVEGNRRVEDDTVRSYISLQPGQAYSEAGASESIRTLFNTGLFSDVRLTMRGSTLVVNVEENPIINIVSFEGNEKFKDDVLTSEIESQPRSVLTRAKIQNDTQRVLQLYRRAGRFDATVEPKVIDLPDNRVNVVFEVQEGRKTSVSRINFIGNKAFSDSALRDVISTSEKNWLSWLKTSDIYDPERLDADQELLRTHYMKNGYADFQVVSAVAELDRERNAFFITITVDEGPLYRFGNVDVEAYVPDVDPQSLRGEILTKSGAVYNAELVDKTLEQMTLELAKSGYAFAQVRPRGDRDYSAQTISLTYVVEEGARAYVERINIRGNTRTLDRVIRREFDFAEGDAYNVVLLDRAKRRLEALRYFKTVNITREPGSAPDRIVINVEVEEQPTGELSLGGGYSTSDGFLADVSITERNLLGRGQQLRVAGAMGERTQSVDVSFTEPYFLGRRLAAGIDGFYRYREYDDNSTYESKTVGGGLRLGFQLTENLSMITRYRLYQNEITIEHPLDDGNLCYPVSTNADGTINYNAGCTLPGDQDPTRAYYNPEASIALKLAEGRRLYSVIGYDLVYSDLDSMARPTRGFYGKFSNDIAGLGGDAEWVKAEIEGRYYHPIHNQIVGMLKLRGGVIEGWGDDDVLITDTFFGTSNLVRGFGNSGWGPRDLTPGGQRDAIGGTVYAAATAEVQFPIPFVPSDLGFRGALFADAGVLTRPGFTGNPTTGLPGGAGYLLECEGINADGSGVVPAAATGCYVDDASIRASVGVSVLWDSPFGPLRADVGYAVLKEDYDDEQVFRFGAGKQF</sequence>
<dbReference type="InterPro" id="IPR023707">
    <property type="entry name" value="OM_assembly_BamA"/>
</dbReference>
<dbReference type="Proteomes" id="UP000017819">
    <property type="component" value="Unassembled WGS sequence"/>
</dbReference>
<dbReference type="PROSITE" id="PS51779">
    <property type="entry name" value="POTRA"/>
    <property type="match status" value="3"/>
</dbReference>
<dbReference type="Pfam" id="PF07244">
    <property type="entry name" value="POTRA"/>
    <property type="match status" value="5"/>
</dbReference>
<keyword evidence="2 8" id="KW-1134">Transmembrane beta strand</keyword>
<dbReference type="NCBIfam" id="TIGR03303">
    <property type="entry name" value="OM_YaeT"/>
    <property type="match status" value="1"/>
</dbReference>